<name>A0ABR0K1X3_9EURO</name>
<evidence type="ECO:0008006" key="4">
    <source>
        <dbReference type="Google" id="ProtNLM"/>
    </source>
</evidence>
<evidence type="ECO:0000256" key="1">
    <source>
        <dbReference type="SAM" id="MobiDB-lite"/>
    </source>
</evidence>
<comment type="caution">
    <text evidence="2">The sequence shown here is derived from an EMBL/GenBank/DDBJ whole genome shotgun (WGS) entry which is preliminary data.</text>
</comment>
<feature type="compositionally biased region" description="Acidic residues" evidence="1">
    <location>
        <begin position="374"/>
        <end position="446"/>
    </location>
</feature>
<evidence type="ECO:0000313" key="2">
    <source>
        <dbReference type="EMBL" id="KAK5080637.1"/>
    </source>
</evidence>
<proteinExistence type="predicted"/>
<gene>
    <name evidence="2" type="ORF">LTR24_008425</name>
</gene>
<organism evidence="2 3">
    <name type="scientific">Lithohypha guttulata</name>
    <dbReference type="NCBI Taxonomy" id="1690604"/>
    <lineage>
        <taxon>Eukaryota</taxon>
        <taxon>Fungi</taxon>
        <taxon>Dikarya</taxon>
        <taxon>Ascomycota</taxon>
        <taxon>Pezizomycotina</taxon>
        <taxon>Eurotiomycetes</taxon>
        <taxon>Chaetothyriomycetidae</taxon>
        <taxon>Chaetothyriales</taxon>
        <taxon>Trichomeriaceae</taxon>
        <taxon>Lithohypha</taxon>
    </lineage>
</organism>
<protein>
    <recommendedName>
        <fullName evidence="4">F-box domain-containing protein</fullName>
    </recommendedName>
</protein>
<accession>A0ABR0K1X3</accession>
<keyword evidence="3" id="KW-1185">Reference proteome</keyword>
<evidence type="ECO:0000313" key="3">
    <source>
        <dbReference type="Proteomes" id="UP001345013"/>
    </source>
</evidence>
<reference evidence="2 3" key="1">
    <citation type="submission" date="2023-08" db="EMBL/GenBank/DDBJ databases">
        <title>Black Yeasts Isolated from many extreme environments.</title>
        <authorList>
            <person name="Coleine C."/>
            <person name="Stajich J.E."/>
            <person name="Selbmann L."/>
        </authorList>
    </citation>
    <scope>NUCLEOTIDE SEQUENCE [LARGE SCALE GENOMIC DNA]</scope>
    <source>
        <strain evidence="2 3">CCFEE 5885</strain>
    </source>
</reference>
<dbReference type="EMBL" id="JAVRRG010000146">
    <property type="protein sequence ID" value="KAK5080637.1"/>
    <property type="molecule type" value="Genomic_DNA"/>
</dbReference>
<feature type="region of interest" description="Disordered" evidence="1">
    <location>
        <begin position="371"/>
        <end position="446"/>
    </location>
</feature>
<dbReference type="Proteomes" id="UP001345013">
    <property type="component" value="Unassembled WGS sequence"/>
</dbReference>
<sequence>MAATSTEPKGIHKIPNELLVKILAFVPFVPPTPSYLGKPGAFGSHDRLRRVDDRFRDVVHSAALRLQTVRCQLPELAALRGLTAVSPTELVDFSLLDSDVRLATEKVTKKDGGMSAKHVIFTSLHLLSYMSSVVDDKGHDLPNACLFTWAKKDLFSSRWLQILRYALHCVFDHLFPTIKHFGLMLDEALTGVMIRVQNEIQMVDIPRMLKRRSFEAAVLFRNHAGSLHAKIIRQDGPLGLVNYADALYGHLCSILLRRCAATTRIASELADESFEDDLDFVQNMLWCASSRAFRVSQIIRSYIREASNDDHLHRKYEVSNVSGGPSISIKEMEDAGAFLRKAHSVIVTKGVPHHLKRCAKARGLSFIMNRLDGNDESESDDDGEEEDTEGTEDTEEEDDEEDEGEDEDEDEDEEDADGTDEDTGSNSEDEAESNTADNEDGMGEDR</sequence>